<keyword evidence="3" id="KW-1185">Reference proteome</keyword>
<organism evidence="2 3">
    <name type="scientific">Portunus trituberculatus</name>
    <name type="common">Swimming crab</name>
    <name type="synonym">Neptunus trituberculatus</name>
    <dbReference type="NCBI Taxonomy" id="210409"/>
    <lineage>
        <taxon>Eukaryota</taxon>
        <taxon>Metazoa</taxon>
        <taxon>Ecdysozoa</taxon>
        <taxon>Arthropoda</taxon>
        <taxon>Crustacea</taxon>
        <taxon>Multicrustacea</taxon>
        <taxon>Malacostraca</taxon>
        <taxon>Eumalacostraca</taxon>
        <taxon>Eucarida</taxon>
        <taxon>Decapoda</taxon>
        <taxon>Pleocyemata</taxon>
        <taxon>Brachyura</taxon>
        <taxon>Eubrachyura</taxon>
        <taxon>Portunoidea</taxon>
        <taxon>Portunidae</taxon>
        <taxon>Portuninae</taxon>
        <taxon>Portunus</taxon>
    </lineage>
</organism>
<dbReference type="EMBL" id="VSRR010002286">
    <property type="protein sequence ID" value="MPC30615.1"/>
    <property type="molecule type" value="Genomic_DNA"/>
</dbReference>
<dbReference type="AlphaFoldDB" id="A0A5B7EB93"/>
<feature type="region of interest" description="Disordered" evidence="1">
    <location>
        <begin position="79"/>
        <end position="111"/>
    </location>
</feature>
<protein>
    <submittedName>
        <fullName evidence="2">Uncharacterized protein</fullName>
    </submittedName>
</protein>
<sequence>MDMKSFQVSALLDLAIRLCASFGFLEFLLGLAELSQVEGGDLLSLLDLPLVGLDLLLKSIDKVLHPFVVLLVLVGLESSSGRRSGGGTRHPVETRVRGYGSPAWPQPSSCS</sequence>
<accession>A0A5B7EB93</accession>
<proteinExistence type="predicted"/>
<evidence type="ECO:0000313" key="2">
    <source>
        <dbReference type="EMBL" id="MPC30615.1"/>
    </source>
</evidence>
<name>A0A5B7EB93_PORTR</name>
<gene>
    <name evidence="2" type="ORF">E2C01_023882</name>
</gene>
<evidence type="ECO:0000313" key="3">
    <source>
        <dbReference type="Proteomes" id="UP000324222"/>
    </source>
</evidence>
<reference evidence="2 3" key="1">
    <citation type="submission" date="2019-05" db="EMBL/GenBank/DDBJ databases">
        <title>Another draft genome of Portunus trituberculatus and its Hox gene families provides insights of decapod evolution.</title>
        <authorList>
            <person name="Jeong J.-H."/>
            <person name="Song I."/>
            <person name="Kim S."/>
            <person name="Choi T."/>
            <person name="Kim D."/>
            <person name="Ryu S."/>
            <person name="Kim W."/>
        </authorList>
    </citation>
    <scope>NUCLEOTIDE SEQUENCE [LARGE SCALE GENOMIC DNA]</scope>
    <source>
        <tissue evidence="2">Muscle</tissue>
    </source>
</reference>
<comment type="caution">
    <text evidence="2">The sequence shown here is derived from an EMBL/GenBank/DDBJ whole genome shotgun (WGS) entry which is preliminary data.</text>
</comment>
<evidence type="ECO:0000256" key="1">
    <source>
        <dbReference type="SAM" id="MobiDB-lite"/>
    </source>
</evidence>
<dbReference type="Proteomes" id="UP000324222">
    <property type="component" value="Unassembled WGS sequence"/>
</dbReference>